<dbReference type="Pfam" id="PF12974">
    <property type="entry name" value="Phosphonate-bd"/>
    <property type="match status" value="1"/>
</dbReference>
<evidence type="ECO:0000256" key="1">
    <source>
        <dbReference type="SAM" id="SignalP"/>
    </source>
</evidence>
<organism evidence="2 3">
    <name type="scientific">Vibrio tapetis subsp. tapetis</name>
    <dbReference type="NCBI Taxonomy" id="1671868"/>
    <lineage>
        <taxon>Bacteria</taxon>
        <taxon>Pseudomonadati</taxon>
        <taxon>Pseudomonadota</taxon>
        <taxon>Gammaproteobacteria</taxon>
        <taxon>Vibrionales</taxon>
        <taxon>Vibrionaceae</taxon>
        <taxon>Vibrio</taxon>
    </lineage>
</organism>
<keyword evidence="1" id="KW-0732">Signal</keyword>
<gene>
    <name evidence="2" type="ORF">VTAP4600_B1594</name>
</gene>
<proteinExistence type="predicted"/>
<accession>A0A2N8ZMS6</accession>
<dbReference type="KEGG" id="vta:B1594"/>
<dbReference type="Proteomes" id="UP000235828">
    <property type="component" value="Chromosome B"/>
</dbReference>
<feature type="chain" id="PRO_5014808992" evidence="1">
    <location>
        <begin position="20"/>
        <end position="272"/>
    </location>
</feature>
<keyword evidence="3" id="KW-1185">Reference proteome</keyword>
<reference evidence="2 3" key="1">
    <citation type="submission" date="2017-10" db="EMBL/GenBank/DDBJ databases">
        <authorList>
            <person name="Banno H."/>
            <person name="Chua N.-H."/>
        </authorList>
    </citation>
    <scope>NUCLEOTIDE SEQUENCE [LARGE SCALE GENOMIC DNA]</scope>
    <source>
        <strain evidence="2">Vibrio tapetis CECT4600</strain>
    </source>
</reference>
<dbReference type="EMBL" id="LT960612">
    <property type="protein sequence ID" value="SON53205.1"/>
    <property type="molecule type" value="Genomic_DNA"/>
</dbReference>
<protein>
    <submittedName>
        <fullName evidence="2">Putative ABC-type phosphate/phosphonate transport system, periplasmic component</fullName>
    </submittedName>
</protein>
<dbReference type="Gene3D" id="3.40.190.10">
    <property type="entry name" value="Periplasmic binding protein-like II"/>
    <property type="match status" value="2"/>
</dbReference>
<dbReference type="PANTHER" id="PTHR35841:SF1">
    <property type="entry name" value="PHOSPHONATES-BINDING PERIPLASMIC PROTEIN"/>
    <property type="match status" value="1"/>
</dbReference>
<dbReference type="PANTHER" id="PTHR35841">
    <property type="entry name" value="PHOSPHONATES-BINDING PERIPLASMIC PROTEIN"/>
    <property type="match status" value="1"/>
</dbReference>
<dbReference type="RefSeq" id="WP_102525259.1">
    <property type="nucleotide sequence ID" value="NZ_LT960612.1"/>
</dbReference>
<dbReference type="CDD" id="cd01071">
    <property type="entry name" value="PBP2_PhnD_like"/>
    <property type="match status" value="1"/>
</dbReference>
<sequence>MLRTIAVVLLSTLATNVTAKDISFGIVPQQSAKKLASKWGPIFQYLNDKTGHQITFSTAKDIPSFELRLLEGQYDMAYMNPYHFTVFNQKPGYSAFAKQKDKKIKGIIVVPKDSPIEDLSELNTKVLAFPSPAAFAASVLPRAKLEQDGIKVTPSYVSSHDSVYIGVSKGFFVAGGGVYRTFGNAAPEVTEQLRVLWETPAYTPHAFAYNPNLDKAVVNDIQQAMLGMNTDPEGQKLLKSINFKGIVTAQDSDWDDVRQLNIKLLQPLLSKE</sequence>
<dbReference type="SUPFAM" id="SSF53850">
    <property type="entry name" value="Periplasmic binding protein-like II"/>
    <property type="match status" value="1"/>
</dbReference>
<feature type="signal peptide" evidence="1">
    <location>
        <begin position="1"/>
        <end position="19"/>
    </location>
</feature>
<evidence type="ECO:0000313" key="3">
    <source>
        <dbReference type="Proteomes" id="UP000235828"/>
    </source>
</evidence>
<dbReference type="OrthoDB" id="5343002at2"/>
<name>A0A2N8ZMS6_9VIBR</name>
<evidence type="ECO:0000313" key="2">
    <source>
        <dbReference type="EMBL" id="SON53205.1"/>
    </source>
</evidence>
<dbReference type="AlphaFoldDB" id="A0A2N8ZMS6"/>